<evidence type="ECO:0000259" key="2">
    <source>
        <dbReference type="PROSITE" id="PS50966"/>
    </source>
</evidence>
<comment type="caution">
    <text evidence="3">The sequence shown here is derived from an EMBL/GenBank/DDBJ whole genome shotgun (WGS) entry which is preliminary data.</text>
</comment>
<keyword evidence="1" id="KW-0862">Zinc</keyword>
<dbReference type="PROSITE" id="PS50966">
    <property type="entry name" value="ZF_SWIM"/>
    <property type="match status" value="1"/>
</dbReference>
<dbReference type="Proteomes" id="UP000821853">
    <property type="component" value="Unassembled WGS sequence"/>
</dbReference>
<dbReference type="OMA" id="WRTFFAG"/>
<organism evidence="3 4">
    <name type="scientific">Haemaphysalis longicornis</name>
    <name type="common">Bush tick</name>
    <dbReference type="NCBI Taxonomy" id="44386"/>
    <lineage>
        <taxon>Eukaryota</taxon>
        <taxon>Metazoa</taxon>
        <taxon>Ecdysozoa</taxon>
        <taxon>Arthropoda</taxon>
        <taxon>Chelicerata</taxon>
        <taxon>Arachnida</taxon>
        <taxon>Acari</taxon>
        <taxon>Parasitiformes</taxon>
        <taxon>Ixodida</taxon>
        <taxon>Ixodoidea</taxon>
        <taxon>Ixodidae</taxon>
        <taxon>Haemaphysalinae</taxon>
        <taxon>Haemaphysalis</taxon>
    </lineage>
</organism>
<dbReference type="AlphaFoldDB" id="A0A9J6GYT6"/>
<keyword evidence="4" id="KW-1185">Reference proteome</keyword>
<accession>A0A9J6GYT6</accession>
<name>A0A9J6GYT6_HAELO</name>
<evidence type="ECO:0000256" key="1">
    <source>
        <dbReference type="PROSITE-ProRule" id="PRU00325"/>
    </source>
</evidence>
<dbReference type="VEuPathDB" id="VectorBase:HLOH_063234"/>
<gene>
    <name evidence="3" type="ORF">HPB48_025223</name>
</gene>
<dbReference type="PANTHER" id="PTHR47526:SF3">
    <property type="entry name" value="PHD-TYPE DOMAIN-CONTAINING PROTEIN"/>
    <property type="match status" value="1"/>
</dbReference>
<evidence type="ECO:0000313" key="3">
    <source>
        <dbReference type="EMBL" id="KAH9383591.1"/>
    </source>
</evidence>
<keyword evidence="1" id="KW-0479">Metal-binding</keyword>
<evidence type="ECO:0000313" key="4">
    <source>
        <dbReference type="Proteomes" id="UP000821853"/>
    </source>
</evidence>
<feature type="domain" description="SWIM-type" evidence="2">
    <location>
        <begin position="122"/>
        <end position="158"/>
    </location>
</feature>
<dbReference type="PANTHER" id="PTHR47526">
    <property type="entry name" value="ATP-DEPENDENT DNA HELICASE"/>
    <property type="match status" value="1"/>
</dbReference>
<protein>
    <recommendedName>
        <fullName evidence="2">SWIM-type domain-containing protein</fullName>
    </recommendedName>
</protein>
<sequence>MASEPGGYAAALNEIDRARYEQKTALCGVDPFVLGEADCATSVELWPLWPRVDDVDIADFLVLRRSFVTLKQLKCRKALEGHNFLTSGWVREPWLKQVLADTVIIVSKVNHSQNLSVPPVQVWTLVKSDGQVIAAHCSCMAGIGEACSHVAALLFYLECVARARKDRSCTDGANLWLPPHLRKLPVRPIAEMDFSSATMKKRRLDSGSAAVSAPTVTSRPTAPAGTKAEWRTFFAGAIEAGHRLAAASVDLAFKDVYVPAVRSCRGADLRRIYEPGARDLSCAEVEQRCDQVYDSLDLNEKGCWQH</sequence>
<dbReference type="EMBL" id="JABSTR010001186">
    <property type="protein sequence ID" value="KAH9383591.1"/>
    <property type="molecule type" value="Genomic_DNA"/>
</dbReference>
<dbReference type="InterPro" id="IPR007527">
    <property type="entry name" value="Znf_SWIM"/>
</dbReference>
<reference evidence="3 4" key="1">
    <citation type="journal article" date="2020" name="Cell">
        <title>Large-Scale Comparative Analyses of Tick Genomes Elucidate Their Genetic Diversity and Vector Capacities.</title>
        <authorList>
            <consortium name="Tick Genome and Microbiome Consortium (TIGMIC)"/>
            <person name="Jia N."/>
            <person name="Wang J."/>
            <person name="Shi W."/>
            <person name="Du L."/>
            <person name="Sun Y."/>
            <person name="Zhan W."/>
            <person name="Jiang J.F."/>
            <person name="Wang Q."/>
            <person name="Zhang B."/>
            <person name="Ji P."/>
            <person name="Bell-Sakyi L."/>
            <person name="Cui X.M."/>
            <person name="Yuan T.T."/>
            <person name="Jiang B.G."/>
            <person name="Yang W.F."/>
            <person name="Lam T.T."/>
            <person name="Chang Q.C."/>
            <person name="Ding S.J."/>
            <person name="Wang X.J."/>
            <person name="Zhu J.G."/>
            <person name="Ruan X.D."/>
            <person name="Zhao L."/>
            <person name="Wei J.T."/>
            <person name="Ye R.Z."/>
            <person name="Que T.C."/>
            <person name="Du C.H."/>
            <person name="Zhou Y.H."/>
            <person name="Cheng J.X."/>
            <person name="Dai P.F."/>
            <person name="Guo W.B."/>
            <person name="Han X.H."/>
            <person name="Huang E.J."/>
            <person name="Li L.F."/>
            <person name="Wei W."/>
            <person name="Gao Y.C."/>
            <person name="Liu J.Z."/>
            <person name="Shao H.Z."/>
            <person name="Wang X."/>
            <person name="Wang C.C."/>
            <person name="Yang T.C."/>
            <person name="Huo Q.B."/>
            <person name="Li W."/>
            <person name="Chen H.Y."/>
            <person name="Chen S.E."/>
            <person name="Zhou L.G."/>
            <person name="Ni X.B."/>
            <person name="Tian J.H."/>
            <person name="Sheng Y."/>
            <person name="Liu T."/>
            <person name="Pan Y.S."/>
            <person name="Xia L.Y."/>
            <person name="Li J."/>
            <person name="Zhao F."/>
            <person name="Cao W.C."/>
        </authorList>
    </citation>
    <scope>NUCLEOTIDE SEQUENCE [LARGE SCALE GENOMIC DNA]</scope>
    <source>
        <strain evidence="3">HaeL-2018</strain>
    </source>
</reference>
<dbReference type="OrthoDB" id="6505885at2759"/>
<keyword evidence="1" id="KW-0863">Zinc-finger</keyword>
<proteinExistence type="predicted"/>
<dbReference type="GO" id="GO:0008270">
    <property type="term" value="F:zinc ion binding"/>
    <property type="evidence" value="ECO:0007669"/>
    <property type="project" value="UniProtKB-KW"/>
</dbReference>